<dbReference type="PROSITE" id="PS50006">
    <property type="entry name" value="FHA_DOMAIN"/>
    <property type="match status" value="1"/>
</dbReference>
<evidence type="ECO:0000313" key="3">
    <source>
        <dbReference type="Proteomes" id="UP001483337"/>
    </source>
</evidence>
<dbReference type="RefSeq" id="WP_353931840.1">
    <property type="nucleotide sequence ID" value="NZ_CP150886.1"/>
</dbReference>
<protein>
    <submittedName>
        <fullName evidence="2">FHA domain-containing protein</fullName>
    </submittedName>
</protein>
<dbReference type="Proteomes" id="UP001483337">
    <property type="component" value="Chromosome"/>
</dbReference>
<dbReference type="InterPro" id="IPR008984">
    <property type="entry name" value="SMAD_FHA_dom_sf"/>
</dbReference>
<dbReference type="Pfam" id="PF00498">
    <property type="entry name" value="FHA"/>
    <property type="match status" value="1"/>
</dbReference>
<dbReference type="EMBL" id="CP150886">
    <property type="protein sequence ID" value="WZB88935.1"/>
    <property type="molecule type" value="Genomic_DNA"/>
</dbReference>
<reference evidence="2 3" key="1">
    <citation type="submission" date="2024-04" db="EMBL/GenBank/DDBJ databases">
        <title>Okeanomitos corallinicola gen. &amp; sp. nov. (Nostocales, Cyanobacteria), a new toxic marine heterocyst-forming cyanobacterium from a coral reef.</title>
        <authorList>
            <person name="Li H."/>
            <person name="Li R."/>
            <person name="Kang J."/>
            <person name="Hii K.S."/>
            <person name="Mohamed H.F."/>
            <person name="Xu X."/>
            <person name="Luo Z."/>
        </authorList>
    </citation>
    <scope>NUCLEOTIDE SEQUENCE [LARGE SCALE GENOMIC DNA]</scope>
    <source>
        <strain evidence="2 3">TIOX110</strain>
    </source>
</reference>
<dbReference type="Gene3D" id="2.60.200.20">
    <property type="match status" value="1"/>
</dbReference>
<proteinExistence type="predicted"/>
<name>A0ABZ2UX77_9CYAN</name>
<dbReference type="SUPFAM" id="SSF49879">
    <property type="entry name" value="SMAD/FHA domain"/>
    <property type="match status" value="1"/>
</dbReference>
<accession>A0ABZ2UX77</accession>
<sequence length="168" mass="19190">MVNKNTKQILLHQNQSSTNFSNHLSMPAEPNESHLLIIEDDQGRKECPLECPIYSIGRDKKCDIRLFSQFVSRHHATLVRLPRKGNNSGFYYRILDGDPKGKPSSNGLMINGRKALDHDLKNEDEITFGPNVRAIYYLLKNTRPSEQTDASEYDITLINPGMTEEEEN</sequence>
<gene>
    <name evidence="2" type="ORF">WJM97_04445</name>
</gene>
<evidence type="ECO:0000259" key="1">
    <source>
        <dbReference type="PROSITE" id="PS50006"/>
    </source>
</evidence>
<feature type="domain" description="FHA" evidence="1">
    <location>
        <begin position="54"/>
        <end position="115"/>
    </location>
</feature>
<organism evidence="2 3">
    <name type="scientific">Okeanomitos corallinicola TIOX110</name>
    <dbReference type="NCBI Taxonomy" id="3133117"/>
    <lineage>
        <taxon>Bacteria</taxon>
        <taxon>Bacillati</taxon>
        <taxon>Cyanobacteriota</taxon>
        <taxon>Cyanophyceae</taxon>
        <taxon>Nostocales</taxon>
        <taxon>Aphanizomenonaceae</taxon>
        <taxon>Okeanomitos</taxon>
    </lineage>
</organism>
<dbReference type="InterPro" id="IPR000253">
    <property type="entry name" value="FHA_dom"/>
</dbReference>
<evidence type="ECO:0000313" key="2">
    <source>
        <dbReference type="EMBL" id="WZB88935.1"/>
    </source>
</evidence>
<dbReference type="SMART" id="SM00240">
    <property type="entry name" value="FHA"/>
    <property type="match status" value="1"/>
</dbReference>
<keyword evidence="3" id="KW-1185">Reference proteome</keyword>